<name>A0A9W9AZQ6_9AGAR</name>
<protein>
    <submittedName>
        <fullName evidence="1">Uncharacterized protein</fullName>
    </submittedName>
</protein>
<evidence type="ECO:0000313" key="2">
    <source>
        <dbReference type="Proteomes" id="UP001150238"/>
    </source>
</evidence>
<reference evidence="1" key="1">
    <citation type="submission" date="2022-08" db="EMBL/GenBank/DDBJ databases">
        <authorList>
            <consortium name="DOE Joint Genome Institute"/>
            <person name="Min B."/>
            <person name="Riley R."/>
            <person name="Sierra-Patev S."/>
            <person name="Naranjo-Ortiz M."/>
            <person name="Looney B."/>
            <person name="Konkel Z."/>
            <person name="Slot J.C."/>
            <person name="Sakamoto Y."/>
            <person name="Steenwyk J.L."/>
            <person name="Rokas A."/>
            <person name="Carro J."/>
            <person name="Camarero S."/>
            <person name="Ferreira P."/>
            <person name="Molpeceres G."/>
            <person name="Ruiz-Duenas F.J."/>
            <person name="Serrano A."/>
            <person name="Henrissat B."/>
            <person name="Drula E."/>
            <person name="Hughes K.W."/>
            <person name="Mata J.L."/>
            <person name="Ishikawa N.K."/>
            <person name="Vargas-Isla R."/>
            <person name="Ushijima S."/>
            <person name="Smith C.A."/>
            <person name="Ahrendt S."/>
            <person name="Andreopoulos W."/>
            <person name="He G."/>
            <person name="Labutti K."/>
            <person name="Lipzen A."/>
            <person name="Ng V."/>
            <person name="Sandor L."/>
            <person name="Barry K."/>
            <person name="Martinez A.T."/>
            <person name="Xiao Y."/>
            <person name="Gibbons J.G."/>
            <person name="Terashima K."/>
            <person name="Hibbett D.S."/>
            <person name="Grigoriev I.V."/>
        </authorList>
    </citation>
    <scope>NUCLEOTIDE SEQUENCE</scope>
    <source>
        <strain evidence="1">Sp2 HRB7682 ss15</strain>
    </source>
</reference>
<dbReference type="Proteomes" id="UP001150238">
    <property type="component" value="Unassembled WGS sequence"/>
</dbReference>
<dbReference type="AlphaFoldDB" id="A0A9W9AZQ6"/>
<sequence length="51" mass="5825">MVYVILRYRPTLTSLPRLVSGSNTRIRVSIFHHPLTIMEGCSPENRKLTVA</sequence>
<reference evidence="1" key="2">
    <citation type="journal article" date="2023" name="Proc. Natl. Acad. Sci. U.S.A.">
        <title>A global phylogenomic analysis of the shiitake genus Lentinula.</title>
        <authorList>
            <person name="Sierra-Patev S."/>
            <person name="Min B."/>
            <person name="Naranjo-Ortiz M."/>
            <person name="Looney B."/>
            <person name="Konkel Z."/>
            <person name="Slot J.C."/>
            <person name="Sakamoto Y."/>
            <person name="Steenwyk J.L."/>
            <person name="Rokas A."/>
            <person name="Carro J."/>
            <person name="Camarero S."/>
            <person name="Ferreira P."/>
            <person name="Molpeceres G."/>
            <person name="Ruiz-Duenas F.J."/>
            <person name="Serrano A."/>
            <person name="Henrissat B."/>
            <person name="Drula E."/>
            <person name="Hughes K.W."/>
            <person name="Mata J.L."/>
            <person name="Ishikawa N.K."/>
            <person name="Vargas-Isla R."/>
            <person name="Ushijima S."/>
            <person name="Smith C.A."/>
            <person name="Donoghue J."/>
            <person name="Ahrendt S."/>
            <person name="Andreopoulos W."/>
            <person name="He G."/>
            <person name="LaButti K."/>
            <person name="Lipzen A."/>
            <person name="Ng V."/>
            <person name="Riley R."/>
            <person name="Sandor L."/>
            <person name="Barry K."/>
            <person name="Martinez A.T."/>
            <person name="Xiao Y."/>
            <person name="Gibbons J.G."/>
            <person name="Terashima K."/>
            <person name="Grigoriev I.V."/>
            <person name="Hibbett D."/>
        </authorList>
    </citation>
    <scope>NUCLEOTIDE SEQUENCE</scope>
    <source>
        <strain evidence="1">Sp2 HRB7682 ss15</strain>
    </source>
</reference>
<evidence type="ECO:0000313" key="1">
    <source>
        <dbReference type="EMBL" id="KAJ4493438.1"/>
    </source>
</evidence>
<organism evidence="1 2">
    <name type="scientific">Lentinula lateritia</name>
    <dbReference type="NCBI Taxonomy" id="40482"/>
    <lineage>
        <taxon>Eukaryota</taxon>
        <taxon>Fungi</taxon>
        <taxon>Dikarya</taxon>
        <taxon>Basidiomycota</taxon>
        <taxon>Agaricomycotina</taxon>
        <taxon>Agaricomycetes</taxon>
        <taxon>Agaricomycetidae</taxon>
        <taxon>Agaricales</taxon>
        <taxon>Marasmiineae</taxon>
        <taxon>Omphalotaceae</taxon>
        <taxon>Lentinula</taxon>
    </lineage>
</organism>
<dbReference type="EMBL" id="JANVFS010000003">
    <property type="protein sequence ID" value="KAJ4493438.1"/>
    <property type="molecule type" value="Genomic_DNA"/>
</dbReference>
<accession>A0A9W9AZQ6</accession>
<proteinExistence type="predicted"/>
<comment type="caution">
    <text evidence="1">The sequence shown here is derived from an EMBL/GenBank/DDBJ whole genome shotgun (WGS) entry which is preliminary data.</text>
</comment>
<gene>
    <name evidence="1" type="ORF">C8J55DRAFT_498794</name>
</gene>